<dbReference type="AlphaFoldDB" id="A0A8J3CEI2"/>
<dbReference type="Proteomes" id="UP000637578">
    <property type="component" value="Unassembled WGS sequence"/>
</dbReference>
<feature type="compositionally biased region" description="Basic and acidic residues" evidence="1">
    <location>
        <begin position="16"/>
        <end position="25"/>
    </location>
</feature>
<feature type="region of interest" description="Disordered" evidence="1">
    <location>
        <begin position="1"/>
        <end position="49"/>
    </location>
</feature>
<reference evidence="2" key="1">
    <citation type="journal article" date="2014" name="Int. J. Syst. Evol. Microbiol.">
        <title>Complete genome sequence of Corynebacterium casei LMG S-19264T (=DSM 44701T), isolated from a smear-ripened cheese.</title>
        <authorList>
            <consortium name="US DOE Joint Genome Institute (JGI-PGF)"/>
            <person name="Walter F."/>
            <person name="Albersmeier A."/>
            <person name="Kalinowski J."/>
            <person name="Ruckert C."/>
        </authorList>
    </citation>
    <scope>NUCLEOTIDE SEQUENCE</scope>
    <source>
        <strain evidence="2">CGMCC 4.5737</strain>
    </source>
</reference>
<keyword evidence="3" id="KW-1185">Reference proteome</keyword>
<protein>
    <submittedName>
        <fullName evidence="2">Uncharacterized protein</fullName>
    </submittedName>
</protein>
<gene>
    <name evidence="2" type="ORF">GCM10012275_61550</name>
</gene>
<organism evidence="2 3">
    <name type="scientific">Longimycelium tulufanense</name>
    <dbReference type="NCBI Taxonomy" id="907463"/>
    <lineage>
        <taxon>Bacteria</taxon>
        <taxon>Bacillati</taxon>
        <taxon>Actinomycetota</taxon>
        <taxon>Actinomycetes</taxon>
        <taxon>Pseudonocardiales</taxon>
        <taxon>Pseudonocardiaceae</taxon>
        <taxon>Longimycelium</taxon>
    </lineage>
</organism>
<dbReference type="EMBL" id="BMMK01000057">
    <property type="protein sequence ID" value="GGM82661.1"/>
    <property type="molecule type" value="Genomic_DNA"/>
</dbReference>
<evidence type="ECO:0000256" key="1">
    <source>
        <dbReference type="SAM" id="MobiDB-lite"/>
    </source>
</evidence>
<proteinExistence type="predicted"/>
<evidence type="ECO:0000313" key="2">
    <source>
        <dbReference type="EMBL" id="GGM82661.1"/>
    </source>
</evidence>
<sequence length="49" mass="5535">MFQQSIPPCQDDGGEQDYRRHREQLDAAAANPPDHLDEYGQPYAYPGSV</sequence>
<comment type="caution">
    <text evidence="2">The sequence shown here is derived from an EMBL/GenBank/DDBJ whole genome shotgun (WGS) entry which is preliminary data.</text>
</comment>
<evidence type="ECO:0000313" key="3">
    <source>
        <dbReference type="Proteomes" id="UP000637578"/>
    </source>
</evidence>
<name>A0A8J3CEI2_9PSEU</name>
<accession>A0A8J3CEI2</accession>
<reference evidence="2" key="2">
    <citation type="submission" date="2020-09" db="EMBL/GenBank/DDBJ databases">
        <authorList>
            <person name="Sun Q."/>
            <person name="Zhou Y."/>
        </authorList>
    </citation>
    <scope>NUCLEOTIDE SEQUENCE</scope>
    <source>
        <strain evidence="2">CGMCC 4.5737</strain>
    </source>
</reference>